<evidence type="ECO:0000313" key="2">
    <source>
        <dbReference type="Proteomes" id="UP000007148"/>
    </source>
</evidence>
<evidence type="ECO:0000313" key="1">
    <source>
        <dbReference type="EMBL" id="CCA74470.1"/>
    </source>
</evidence>
<dbReference type="AlphaFoldDB" id="G4TT27"/>
<comment type="caution">
    <text evidence="1">The sequence shown here is derived from an EMBL/GenBank/DDBJ whole genome shotgun (WGS) entry which is preliminary data.</text>
</comment>
<gene>
    <name evidence="1" type="ORF">PIIN_08423</name>
</gene>
<dbReference type="HOGENOM" id="CLU_700416_0_0_1"/>
<protein>
    <recommendedName>
        <fullName evidence="3">F-box domain-containing protein</fullName>
    </recommendedName>
</protein>
<reference evidence="1 2" key="1">
    <citation type="journal article" date="2011" name="PLoS Pathog.">
        <title>Endophytic Life Strategies Decoded by Genome and Transcriptome Analyses of the Mutualistic Root Symbiont Piriformospora indica.</title>
        <authorList>
            <person name="Zuccaro A."/>
            <person name="Lahrmann U."/>
            <person name="Guldener U."/>
            <person name="Langen G."/>
            <person name="Pfiffi S."/>
            <person name="Biedenkopf D."/>
            <person name="Wong P."/>
            <person name="Samans B."/>
            <person name="Grimm C."/>
            <person name="Basiewicz M."/>
            <person name="Murat C."/>
            <person name="Martin F."/>
            <person name="Kogel K.H."/>
        </authorList>
    </citation>
    <scope>NUCLEOTIDE SEQUENCE [LARGE SCALE GENOMIC DNA]</scope>
    <source>
        <strain evidence="1 2">DSM 11827</strain>
    </source>
</reference>
<organism evidence="1 2">
    <name type="scientific">Serendipita indica (strain DSM 11827)</name>
    <name type="common">Root endophyte fungus</name>
    <name type="synonym">Piriformospora indica</name>
    <dbReference type="NCBI Taxonomy" id="1109443"/>
    <lineage>
        <taxon>Eukaryota</taxon>
        <taxon>Fungi</taxon>
        <taxon>Dikarya</taxon>
        <taxon>Basidiomycota</taxon>
        <taxon>Agaricomycotina</taxon>
        <taxon>Agaricomycetes</taxon>
        <taxon>Sebacinales</taxon>
        <taxon>Serendipitaceae</taxon>
        <taxon>Serendipita</taxon>
    </lineage>
</organism>
<dbReference type="InParanoid" id="G4TT27"/>
<dbReference type="EMBL" id="CAFZ01000316">
    <property type="protein sequence ID" value="CCA74470.1"/>
    <property type="molecule type" value="Genomic_DNA"/>
</dbReference>
<keyword evidence="2" id="KW-1185">Reference proteome</keyword>
<evidence type="ECO:0008006" key="3">
    <source>
        <dbReference type="Google" id="ProtNLM"/>
    </source>
</evidence>
<proteinExistence type="predicted"/>
<dbReference type="Proteomes" id="UP000007148">
    <property type="component" value="Unassembled WGS sequence"/>
</dbReference>
<sequence>MRNYWAEMRARTKDLLVNVLFSDDSAFLRRRPKWTPDPDVASTLFSIYPDIHTVSINFKPNTRRAHVVSIINSITVPYMRLCLHTDPGHFHSFYLMDIYSPSSPFISLELTNIRLFHYMNANQPALLKSIRIRYFNKSRSNLYHDGFMAHCPYLETLDIEFKSRRLEFSSYLGSKISVQNLKTLIIEYPSATISRFDPSSTAVLPYLTTLIVRSPYPQKHQLITFLEYHPTITHCGLAFDAPRGFHARRPKPPKFITLGEVAQVCPQLTTLNIFPIYNHGSMSVLILNAFSESRKNDKSCLSFFPALLSIRVQCSRFLPLQPFNTLVETCYPTALPDPVSDCSASKLRNFSIWFLSAQISGMGGEWSSSKYLERAEMYLSTEPRIKGWDVCWPY</sequence>
<name>G4TT27_SERID</name>
<accession>G4TT27</accession>